<dbReference type="AlphaFoldDB" id="A0A7R9B4W8"/>
<reference evidence="1" key="1">
    <citation type="submission" date="2020-11" db="EMBL/GenBank/DDBJ databases">
        <authorList>
            <person name="Tran Van P."/>
        </authorList>
    </citation>
    <scope>NUCLEOTIDE SEQUENCE</scope>
</reference>
<dbReference type="SUPFAM" id="SSF55797">
    <property type="entry name" value="PR-1-like"/>
    <property type="match status" value="1"/>
</dbReference>
<gene>
    <name evidence="1" type="ORF">TSIB3V08_LOCUS9153</name>
</gene>
<organism evidence="1">
    <name type="scientific">Timema shepardi</name>
    <name type="common">Walking stick</name>
    <dbReference type="NCBI Taxonomy" id="629360"/>
    <lineage>
        <taxon>Eukaryota</taxon>
        <taxon>Metazoa</taxon>
        <taxon>Ecdysozoa</taxon>
        <taxon>Arthropoda</taxon>
        <taxon>Hexapoda</taxon>
        <taxon>Insecta</taxon>
        <taxon>Pterygota</taxon>
        <taxon>Neoptera</taxon>
        <taxon>Polyneoptera</taxon>
        <taxon>Phasmatodea</taxon>
        <taxon>Timematodea</taxon>
        <taxon>Timematoidea</taxon>
        <taxon>Timematidae</taxon>
        <taxon>Timema</taxon>
    </lineage>
</organism>
<proteinExistence type="predicted"/>
<dbReference type="InterPro" id="IPR035940">
    <property type="entry name" value="CAP_sf"/>
</dbReference>
<name>A0A7R9B4W8_TIMSH</name>
<dbReference type="EMBL" id="OC005118">
    <property type="protein sequence ID" value="CAD7265108.1"/>
    <property type="molecule type" value="Genomic_DNA"/>
</dbReference>
<evidence type="ECO:0000313" key="1">
    <source>
        <dbReference type="EMBL" id="CAD7265108.1"/>
    </source>
</evidence>
<accession>A0A7R9B4W8</accession>
<dbReference type="Gene3D" id="3.40.33.10">
    <property type="entry name" value="CAP"/>
    <property type="match status" value="1"/>
</dbReference>
<protein>
    <submittedName>
        <fullName evidence="1">Uncharacterized protein</fullName>
    </submittedName>
</protein>
<sequence>MTIYLLADGFSLWQSWHKGAARAAQRWADQCLLLTHDDVSGRYVEDFGSCGQNIFVSTHQVPWYTRPWFLSACPRDRVVRITDYRYTPRPWFLSACPRDRVVRITDYRYTRPWFLSACPRDRVVRITDYSVIRLSARVVVLEPSHYNDPASPARWIPEVDTSYPWRCAGRMMGGTRHTGHQN</sequence>